<reference evidence="2" key="1">
    <citation type="submission" date="2022-10" db="EMBL/GenBank/DDBJ databases">
        <title>Genome assembly of Pristionchus species.</title>
        <authorList>
            <person name="Yoshida K."/>
            <person name="Sommer R.J."/>
        </authorList>
    </citation>
    <scope>NUCLEOTIDE SEQUENCE [LARGE SCALE GENOMIC DNA]</scope>
    <source>
        <strain evidence="2">RS5460</strain>
    </source>
</reference>
<evidence type="ECO:0000313" key="1">
    <source>
        <dbReference type="EMBL" id="GMR38200.1"/>
    </source>
</evidence>
<feature type="non-terminal residue" evidence="1">
    <location>
        <position position="63"/>
    </location>
</feature>
<dbReference type="EMBL" id="BTRK01000002">
    <property type="protein sequence ID" value="GMR38200.1"/>
    <property type="molecule type" value="Genomic_DNA"/>
</dbReference>
<keyword evidence="2" id="KW-1185">Reference proteome</keyword>
<gene>
    <name evidence="1" type="ORF">PMAYCL1PPCAC_08395</name>
</gene>
<comment type="caution">
    <text evidence="1">The sequence shown here is derived from an EMBL/GenBank/DDBJ whole genome shotgun (WGS) entry which is preliminary data.</text>
</comment>
<protein>
    <submittedName>
        <fullName evidence="1">Uncharacterized protein</fullName>
    </submittedName>
</protein>
<feature type="non-terminal residue" evidence="1">
    <location>
        <position position="1"/>
    </location>
</feature>
<name>A0AAN4ZI99_9BILA</name>
<dbReference type="Proteomes" id="UP001328107">
    <property type="component" value="Unassembled WGS sequence"/>
</dbReference>
<dbReference type="AlphaFoldDB" id="A0AAN4ZI99"/>
<sequence length="63" mass="6958">LYLTSNVKLSRMFGSALGSSMSKRRGRNVNARLIRIFGSARVKSVDKCGRIASHLLYSSRLGN</sequence>
<organism evidence="1 2">
    <name type="scientific">Pristionchus mayeri</name>
    <dbReference type="NCBI Taxonomy" id="1317129"/>
    <lineage>
        <taxon>Eukaryota</taxon>
        <taxon>Metazoa</taxon>
        <taxon>Ecdysozoa</taxon>
        <taxon>Nematoda</taxon>
        <taxon>Chromadorea</taxon>
        <taxon>Rhabditida</taxon>
        <taxon>Rhabditina</taxon>
        <taxon>Diplogasteromorpha</taxon>
        <taxon>Diplogasteroidea</taxon>
        <taxon>Neodiplogasteridae</taxon>
        <taxon>Pristionchus</taxon>
    </lineage>
</organism>
<evidence type="ECO:0000313" key="2">
    <source>
        <dbReference type="Proteomes" id="UP001328107"/>
    </source>
</evidence>
<accession>A0AAN4ZI99</accession>
<proteinExistence type="predicted"/>